<feature type="signal peptide" evidence="1">
    <location>
        <begin position="1"/>
        <end position="21"/>
    </location>
</feature>
<sequence>MRKYIVVILLTAALFTCCSKKDTTDIKPAPQPAILTYPAQNSVCTSGTVISTTQSTITFTWNSASNTDNYEINIKNLLTNVVTIVTTSTNQLSVNLDRDMPYSWYVLSKTSSLSTTAKSEVWKFYNAGTGTVSHPPFPADNLSNIFGQGTATGTVNLTWTVSDPDNDILGYDVYFGTSSTPSFYKTGITDKFLNGIAVTSGITYYWKVITKDVAGNTSDSGIFQFKAN</sequence>
<name>A0ABX6TM64_9SPHI</name>
<dbReference type="Proteomes" id="UP000516439">
    <property type="component" value="Chromosome"/>
</dbReference>
<gene>
    <name evidence="2" type="ORF">H9N25_06130</name>
</gene>
<evidence type="ECO:0000313" key="2">
    <source>
        <dbReference type="EMBL" id="QNR86008.1"/>
    </source>
</evidence>
<feature type="chain" id="PRO_5046877323" description="Fibronectin type-III domain-containing protein" evidence="1">
    <location>
        <begin position="22"/>
        <end position="228"/>
    </location>
</feature>
<dbReference type="RefSeq" id="WP_190328293.1">
    <property type="nucleotide sequence ID" value="NZ_CP061171.1"/>
</dbReference>
<keyword evidence="1" id="KW-0732">Signal</keyword>
<organism evidence="2 3">
    <name type="scientific">Pedobacter riviphilus</name>
    <dbReference type="NCBI Taxonomy" id="2766984"/>
    <lineage>
        <taxon>Bacteria</taxon>
        <taxon>Pseudomonadati</taxon>
        <taxon>Bacteroidota</taxon>
        <taxon>Sphingobacteriia</taxon>
        <taxon>Sphingobacteriales</taxon>
        <taxon>Sphingobacteriaceae</taxon>
        <taxon>Pedobacter</taxon>
    </lineage>
</organism>
<reference evidence="2 3" key="1">
    <citation type="submission" date="2020-09" db="EMBL/GenBank/DDBJ databases">
        <title>Pedobacter sp. SW-16 isolated from soil near Yeocheon.</title>
        <authorList>
            <person name="Im H.S."/>
            <person name="Joung Y."/>
            <person name="Lee S.-S."/>
        </authorList>
    </citation>
    <scope>NUCLEOTIDE SEQUENCE [LARGE SCALE GENOMIC DNA]</scope>
    <source>
        <strain evidence="2 3">SW-16</strain>
    </source>
</reference>
<dbReference type="InterPro" id="IPR013783">
    <property type="entry name" value="Ig-like_fold"/>
</dbReference>
<evidence type="ECO:0000256" key="1">
    <source>
        <dbReference type="SAM" id="SignalP"/>
    </source>
</evidence>
<keyword evidence="3" id="KW-1185">Reference proteome</keyword>
<proteinExistence type="predicted"/>
<dbReference type="InterPro" id="IPR036116">
    <property type="entry name" value="FN3_sf"/>
</dbReference>
<dbReference type="EMBL" id="CP061171">
    <property type="protein sequence ID" value="QNR86008.1"/>
    <property type="molecule type" value="Genomic_DNA"/>
</dbReference>
<protein>
    <recommendedName>
        <fullName evidence="4">Fibronectin type-III domain-containing protein</fullName>
    </recommendedName>
</protein>
<dbReference type="Gene3D" id="2.60.40.10">
    <property type="entry name" value="Immunoglobulins"/>
    <property type="match status" value="1"/>
</dbReference>
<dbReference type="SUPFAM" id="SSF49265">
    <property type="entry name" value="Fibronectin type III"/>
    <property type="match status" value="1"/>
</dbReference>
<evidence type="ECO:0008006" key="4">
    <source>
        <dbReference type="Google" id="ProtNLM"/>
    </source>
</evidence>
<evidence type="ECO:0000313" key="3">
    <source>
        <dbReference type="Proteomes" id="UP000516439"/>
    </source>
</evidence>
<accession>A0ABX6TM64</accession>